<evidence type="ECO:0000313" key="1">
    <source>
        <dbReference type="EMBL" id="MQM23328.1"/>
    </source>
</evidence>
<feature type="non-terminal residue" evidence="1">
    <location>
        <position position="1"/>
    </location>
</feature>
<gene>
    <name evidence="1" type="ORF">Taro_056392</name>
</gene>
<organism evidence="1 2">
    <name type="scientific">Colocasia esculenta</name>
    <name type="common">Wild taro</name>
    <name type="synonym">Arum esculentum</name>
    <dbReference type="NCBI Taxonomy" id="4460"/>
    <lineage>
        <taxon>Eukaryota</taxon>
        <taxon>Viridiplantae</taxon>
        <taxon>Streptophyta</taxon>
        <taxon>Embryophyta</taxon>
        <taxon>Tracheophyta</taxon>
        <taxon>Spermatophyta</taxon>
        <taxon>Magnoliopsida</taxon>
        <taxon>Liliopsida</taxon>
        <taxon>Araceae</taxon>
        <taxon>Aroideae</taxon>
        <taxon>Colocasieae</taxon>
        <taxon>Colocasia</taxon>
    </lineage>
</organism>
<dbReference type="Proteomes" id="UP000652761">
    <property type="component" value="Unassembled WGS sequence"/>
</dbReference>
<comment type="caution">
    <text evidence="1">The sequence shown here is derived from an EMBL/GenBank/DDBJ whole genome shotgun (WGS) entry which is preliminary data.</text>
</comment>
<accession>A0A843XTE2</accession>
<reference evidence="1" key="1">
    <citation type="submission" date="2017-07" db="EMBL/GenBank/DDBJ databases">
        <title>Taro Niue Genome Assembly and Annotation.</title>
        <authorList>
            <person name="Atibalentja N."/>
            <person name="Keating K."/>
            <person name="Fields C.J."/>
        </authorList>
    </citation>
    <scope>NUCLEOTIDE SEQUENCE</scope>
    <source>
        <strain evidence="1">Niue_2</strain>
        <tissue evidence="1">Leaf</tissue>
    </source>
</reference>
<proteinExistence type="predicted"/>
<protein>
    <submittedName>
        <fullName evidence="1">Uncharacterized protein</fullName>
    </submittedName>
</protein>
<evidence type="ECO:0000313" key="2">
    <source>
        <dbReference type="Proteomes" id="UP000652761"/>
    </source>
</evidence>
<keyword evidence="2" id="KW-1185">Reference proteome</keyword>
<name>A0A843XTE2_COLES</name>
<dbReference type="AlphaFoldDB" id="A0A843XTE2"/>
<dbReference type="EMBL" id="NMUH01015858">
    <property type="protein sequence ID" value="MQM23328.1"/>
    <property type="molecule type" value="Genomic_DNA"/>
</dbReference>
<sequence length="169" mass="18731">RVLVRVYLRGLVVFLDTLTPMFELYVRLRERRQWDSSLVSSVGRICQPICTAGSLFGIAAEVGDAILNALVMLDAIQQSRGGSVQCRGDAVKLLRFDWLGSGGIVSGRRDLVASLRPVATAFGIASERADAIWSRRLALPRQGWLDGHRVTDDKPFLTLVYRGLYIKVV</sequence>